<dbReference type="Pfam" id="PF00150">
    <property type="entry name" value="Cellulase"/>
    <property type="match status" value="1"/>
</dbReference>
<reference evidence="5" key="1">
    <citation type="journal article" date="2013" name="Environ. Microbiol.">
        <title>Microbiota from the distal guts of lean and obese adolescents exhibit partial functional redundancy besides clear differences in community structure.</title>
        <authorList>
            <person name="Ferrer M."/>
            <person name="Ruiz A."/>
            <person name="Lanza F."/>
            <person name="Haange S.B."/>
            <person name="Oberbach A."/>
            <person name="Till H."/>
            <person name="Bargiela R."/>
            <person name="Campoy C."/>
            <person name="Segura M.T."/>
            <person name="Richter M."/>
            <person name="von Bergen M."/>
            <person name="Seifert J."/>
            <person name="Suarez A."/>
        </authorList>
    </citation>
    <scope>NUCLEOTIDE SEQUENCE</scope>
</reference>
<keyword evidence="1" id="KW-0378">Hydrolase</keyword>
<feature type="region of interest" description="Disordered" evidence="3">
    <location>
        <begin position="25"/>
        <end position="49"/>
    </location>
</feature>
<feature type="domain" description="Glycoside hydrolase family 5" evidence="4">
    <location>
        <begin position="98"/>
        <end position="255"/>
    </location>
</feature>
<evidence type="ECO:0000259" key="4">
    <source>
        <dbReference type="Pfam" id="PF00150"/>
    </source>
</evidence>
<name>K1T7D2_9ZZZZ</name>
<dbReference type="PANTHER" id="PTHR34142">
    <property type="entry name" value="ENDO-BETA-1,4-GLUCANASE A"/>
    <property type="match status" value="1"/>
</dbReference>
<dbReference type="GO" id="GO:0009251">
    <property type="term" value="P:glucan catabolic process"/>
    <property type="evidence" value="ECO:0007669"/>
    <property type="project" value="TreeGrafter"/>
</dbReference>
<keyword evidence="2" id="KW-0326">Glycosidase</keyword>
<sequence>MKKRLTAILTVMALMLTGCAGNVTSGTESQPASDAQSGISDNESSDTSSRYEIITATEMAEKMGLGISLGNTMEAYEATDCEKITYEWIPVVGGNEPQDYETCWGADVTTQEIIDGMKAEGFNTVRIPVFWGNMMENDNTYTINKEYLKRVKEIVDYCEKAGVYSVINIHHFDEFIIRRNDLDKCKEIFTHLWTQIAEYFADYPYTLVFEGYNEYLGGNQFDSSGNLKEQSETNAYKMTNTLNQAFVDAVRGTGRYNS</sequence>
<gene>
    <name evidence="5" type="ORF">LEA_10299</name>
</gene>
<evidence type="ECO:0000256" key="2">
    <source>
        <dbReference type="ARBA" id="ARBA00023295"/>
    </source>
</evidence>
<dbReference type="InterPro" id="IPR001547">
    <property type="entry name" value="Glyco_hydro_5"/>
</dbReference>
<dbReference type="InterPro" id="IPR017853">
    <property type="entry name" value="GH"/>
</dbReference>
<dbReference type="PROSITE" id="PS51257">
    <property type="entry name" value="PROKAR_LIPOPROTEIN"/>
    <property type="match status" value="1"/>
</dbReference>
<proteinExistence type="predicted"/>
<dbReference type="EMBL" id="AJWY01006926">
    <property type="protein sequence ID" value="EKC65483.1"/>
    <property type="molecule type" value="Genomic_DNA"/>
</dbReference>
<comment type="caution">
    <text evidence="5">The sequence shown here is derived from an EMBL/GenBank/DDBJ whole genome shotgun (WGS) entry which is preliminary data.</text>
</comment>
<accession>K1T7D2</accession>
<evidence type="ECO:0000313" key="5">
    <source>
        <dbReference type="EMBL" id="EKC65483.1"/>
    </source>
</evidence>
<dbReference type="AlphaFoldDB" id="K1T7D2"/>
<feature type="non-terminal residue" evidence="5">
    <location>
        <position position="258"/>
    </location>
</feature>
<organism evidence="5">
    <name type="scientific">human gut metagenome</name>
    <dbReference type="NCBI Taxonomy" id="408170"/>
    <lineage>
        <taxon>unclassified sequences</taxon>
        <taxon>metagenomes</taxon>
        <taxon>organismal metagenomes</taxon>
    </lineage>
</organism>
<dbReference type="SUPFAM" id="SSF51445">
    <property type="entry name" value="(Trans)glycosidases"/>
    <property type="match status" value="1"/>
</dbReference>
<dbReference type="PANTHER" id="PTHR34142:SF1">
    <property type="entry name" value="GLYCOSIDE HYDROLASE FAMILY 5 DOMAIN-CONTAINING PROTEIN"/>
    <property type="match status" value="1"/>
</dbReference>
<protein>
    <submittedName>
        <fullName evidence="5">Endoglucanase</fullName>
    </submittedName>
</protein>
<dbReference type="Gene3D" id="3.20.20.80">
    <property type="entry name" value="Glycosidases"/>
    <property type="match status" value="1"/>
</dbReference>
<dbReference type="GO" id="GO:0004553">
    <property type="term" value="F:hydrolase activity, hydrolyzing O-glycosyl compounds"/>
    <property type="evidence" value="ECO:0007669"/>
    <property type="project" value="InterPro"/>
</dbReference>
<evidence type="ECO:0000256" key="3">
    <source>
        <dbReference type="SAM" id="MobiDB-lite"/>
    </source>
</evidence>
<evidence type="ECO:0000256" key="1">
    <source>
        <dbReference type="ARBA" id="ARBA00022801"/>
    </source>
</evidence>